<dbReference type="InterPro" id="IPR029062">
    <property type="entry name" value="Class_I_gatase-like"/>
</dbReference>
<evidence type="ECO:0000259" key="2">
    <source>
        <dbReference type="Pfam" id="PF06283"/>
    </source>
</evidence>
<dbReference type="SUPFAM" id="SSF52317">
    <property type="entry name" value="Class I glutamine amidotransferase-like"/>
    <property type="match status" value="1"/>
</dbReference>
<comment type="caution">
    <text evidence="3">The sequence shown here is derived from an EMBL/GenBank/DDBJ whole genome shotgun (WGS) entry which is preliminary data.</text>
</comment>
<feature type="region of interest" description="Disordered" evidence="1">
    <location>
        <begin position="1"/>
        <end position="24"/>
    </location>
</feature>
<evidence type="ECO:0000313" key="4">
    <source>
        <dbReference type="Proteomes" id="UP000623795"/>
    </source>
</evidence>
<dbReference type="Proteomes" id="UP000623795">
    <property type="component" value="Unassembled WGS sequence"/>
</dbReference>
<dbReference type="EMBL" id="WTVN01000002">
    <property type="protein sequence ID" value="NMG42467.1"/>
    <property type="molecule type" value="Genomic_DNA"/>
</dbReference>
<reference evidence="3 4" key="1">
    <citation type="submission" date="2019-12" db="EMBL/GenBank/DDBJ databases">
        <title>Comparative genomics gives insights into the taxonomy of the Azoarcus-Aromatoleum group and reveals separate origins of nif in the plant-associated Azoarcus and non-plant-associated Aromatoleum sub-groups.</title>
        <authorList>
            <person name="Lafos M."/>
            <person name="Maluk M."/>
            <person name="Batista M."/>
            <person name="Junghare M."/>
            <person name="Carmona M."/>
            <person name="Faoro H."/>
            <person name="Cruz L.M."/>
            <person name="Battistoni F."/>
            <person name="De Souza E."/>
            <person name="Pedrosa F."/>
            <person name="Chen W.-M."/>
            <person name="Poole P.S."/>
            <person name="Dixon R.A."/>
            <person name="James E.K."/>
        </authorList>
    </citation>
    <scope>NUCLEOTIDE SEQUENCE [LARGE SCALE GENOMIC DNA]</scope>
    <source>
        <strain evidence="3 4">Td21</strain>
    </source>
</reference>
<organism evidence="3 4">
    <name type="scientific">Aromatoleum toluvorans</name>
    <dbReference type="NCBI Taxonomy" id="92002"/>
    <lineage>
        <taxon>Bacteria</taxon>
        <taxon>Pseudomonadati</taxon>
        <taxon>Pseudomonadota</taxon>
        <taxon>Betaproteobacteria</taxon>
        <taxon>Rhodocyclales</taxon>
        <taxon>Rhodocyclaceae</taxon>
        <taxon>Aromatoleum</taxon>
    </lineage>
</organism>
<protein>
    <recommendedName>
        <fullName evidence="2">ThuA-like domain-containing protein</fullName>
    </recommendedName>
</protein>
<dbReference type="InterPro" id="IPR029010">
    <property type="entry name" value="ThuA-like"/>
</dbReference>
<evidence type="ECO:0000313" key="3">
    <source>
        <dbReference type="EMBL" id="NMG42467.1"/>
    </source>
</evidence>
<dbReference type="Pfam" id="PF06283">
    <property type="entry name" value="ThuA"/>
    <property type="match status" value="1"/>
</dbReference>
<proteinExistence type="predicted"/>
<feature type="domain" description="ThuA-like" evidence="2">
    <location>
        <begin position="107"/>
        <end position="282"/>
    </location>
</feature>
<evidence type="ECO:0000256" key="1">
    <source>
        <dbReference type="SAM" id="MobiDB-lite"/>
    </source>
</evidence>
<dbReference type="Gene3D" id="3.40.50.880">
    <property type="match status" value="1"/>
</dbReference>
<dbReference type="RefSeq" id="WP_169254389.1">
    <property type="nucleotide sequence ID" value="NZ_WTVN01000002.1"/>
</dbReference>
<name>A0ABX1PSN7_9RHOO</name>
<gene>
    <name evidence="3" type="ORF">GPA22_01795</name>
</gene>
<sequence length="319" mass="35497">MTPDNEVPDHHRRRSGKGGQTFFPARGTKHNLLVVTRGHAFARDPFYALFEDNPEIEWSGVEHPAAQLMFAPAIARHFDCYVLYDMPGIEFKRHGDGVPVFHEPPESYRNGLLAMLEEGFPLVILHHACAAWPAWPEWAEIVGGQFLYLPMKSRGRDRPDSGYRIDAAHRIVPVADHPITRGVEAFELVDEPYLFEVFEDSVVPLFRSDYSFTAENFFSARLALAGQLNSNAGWTHAPGSNLVGWVKHYRNSPIVYLQFGDGPAAYGNPAFRRVLANAIRWACSAEARAWARERRAAECAQGGAHSARSAAGSESVSAP</sequence>
<keyword evidence="4" id="KW-1185">Reference proteome</keyword>
<accession>A0ABX1PSN7</accession>